<evidence type="ECO:0000256" key="7">
    <source>
        <dbReference type="ARBA" id="ARBA00023139"/>
    </source>
</evidence>
<dbReference type="Pfam" id="PF01529">
    <property type="entry name" value="DHHC"/>
    <property type="match status" value="1"/>
</dbReference>
<dbReference type="GO" id="GO:0005783">
    <property type="term" value="C:endoplasmic reticulum"/>
    <property type="evidence" value="ECO:0007669"/>
    <property type="project" value="TreeGrafter"/>
</dbReference>
<dbReference type="InterPro" id="IPR039859">
    <property type="entry name" value="PFA4/ZDH16/20/ERF2-like"/>
</dbReference>
<dbReference type="PROSITE" id="PS50216">
    <property type="entry name" value="DHHC"/>
    <property type="match status" value="1"/>
</dbReference>
<keyword evidence="5" id="KW-0333">Golgi apparatus</keyword>
<reference evidence="12" key="1">
    <citation type="submission" date="2021-07" db="EMBL/GenBank/DDBJ databases">
        <authorList>
            <person name="Catto M.A."/>
            <person name="Jacobson A."/>
            <person name="Kennedy G."/>
            <person name="Labadie P."/>
            <person name="Hunt B.G."/>
            <person name="Srinivasan R."/>
        </authorList>
    </citation>
    <scope>NUCLEOTIDE SEQUENCE</scope>
    <source>
        <strain evidence="12">PL_HMW_Pooled</strain>
        <tissue evidence="12">Head</tissue>
    </source>
</reference>
<dbReference type="AlphaFoldDB" id="A0AAE1H1Y8"/>
<comment type="caution">
    <text evidence="12">The sequence shown here is derived from an EMBL/GenBank/DDBJ whole genome shotgun (WGS) entry which is preliminary data.</text>
</comment>
<feature type="transmembrane region" description="Helical" evidence="10">
    <location>
        <begin position="65"/>
        <end position="84"/>
    </location>
</feature>
<dbReference type="InterPro" id="IPR001594">
    <property type="entry name" value="Palmitoyltrfase_DHHC"/>
</dbReference>
<dbReference type="GO" id="GO:0019706">
    <property type="term" value="F:protein-cysteine S-palmitoyltransferase activity"/>
    <property type="evidence" value="ECO:0007669"/>
    <property type="project" value="UniProtKB-EC"/>
</dbReference>
<evidence type="ECO:0000256" key="4">
    <source>
        <dbReference type="ARBA" id="ARBA00022989"/>
    </source>
</evidence>
<feature type="transmembrane region" description="Helical" evidence="10">
    <location>
        <begin position="243"/>
        <end position="263"/>
    </location>
</feature>
<keyword evidence="3 10" id="KW-0812">Transmembrane</keyword>
<evidence type="ECO:0000256" key="8">
    <source>
        <dbReference type="ARBA" id="ARBA00023288"/>
    </source>
</evidence>
<evidence type="ECO:0000256" key="5">
    <source>
        <dbReference type="ARBA" id="ARBA00023034"/>
    </source>
</evidence>
<comment type="domain">
    <text evidence="10">The DHHC domain is required for palmitoyltransferase activity.</text>
</comment>
<organism evidence="12 13">
    <name type="scientific">Frankliniella fusca</name>
    <dbReference type="NCBI Taxonomy" id="407009"/>
    <lineage>
        <taxon>Eukaryota</taxon>
        <taxon>Metazoa</taxon>
        <taxon>Ecdysozoa</taxon>
        <taxon>Arthropoda</taxon>
        <taxon>Hexapoda</taxon>
        <taxon>Insecta</taxon>
        <taxon>Pterygota</taxon>
        <taxon>Neoptera</taxon>
        <taxon>Paraneoptera</taxon>
        <taxon>Thysanoptera</taxon>
        <taxon>Terebrantia</taxon>
        <taxon>Thripoidea</taxon>
        <taxon>Thripidae</taxon>
        <taxon>Frankliniella</taxon>
    </lineage>
</organism>
<gene>
    <name evidence="12" type="ORF">KUF71_022919</name>
</gene>
<feature type="domain" description="Palmitoyltransferase DHHC" evidence="11">
    <location>
        <begin position="197"/>
        <end position="328"/>
    </location>
</feature>
<comment type="subcellular location">
    <subcellularLocation>
        <location evidence="1">Golgi apparatus</location>
        <location evidence="1">trans-Golgi network membrane</location>
        <topology evidence="1">Multi-pass membrane protein</topology>
    </subcellularLocation>
</comment>
<keyword evidence="7" id="KW-0564">Palmitate</keyword>
<dbReference type="EMBL" id="JAHWGI010000322">
    <property type="protein sequence ID" value="KAK3913450.1"/>
    <property type="molecule type" value="Genomic_DNA"/>
</dbReference>
<dbReference type="Proteomes" id="UP001219518">
    <property type="component" value="Unassembled WGS sequence"/>
</dbReference>
<evidence type="ECO:0000313" key="13">
    <source>
        <dbReference type="Proteomes" id="UP001219518"/>
    </source>
</evidence>
<proteinExistence type="inferred from homology"/>
<evidence type="ECO:0000256" key="3">
    <source>
        <dbReference type="ARBA" id="ARBA00022692"/>
    </source>
</evidence>
<evidence type="ECO:0000313" key="12">
    <source>
        <dbReference type="EMBL" id="KAK3913450.1"/>
    </source>
</evidence>
<evidence type="ECO:0000256" key="6">
    <source>
        <dbReference type="ARBA" id="ARBA00023136"/>
    </source>
</evidence>
<keyword evidence="13" id="KW-1185">Reference proteome</keyword>
<keyword evidence="8" id="KW-0449">Lipoprotein</keyword>
<evidence type="ECO:0000256" key="1">
    <source>
        <dbReference type="ARBA" id="ARBA00004166"/>
    </source>
</evidence>
<dbReference type="GO" id="GO:0006612">
    <property type="term" value="P:protein targeting to membrane"/>
    <property type="evidence" value="ECO:0007669"/>
    <property type="project" value="TreeGrafter"/>
</dbReference>
<feature type="transmembrane region" description="Helical" evidence="10">
    <location>
        <begin position="158"/>
        <end position="175"/>
    </location>
</feature>
<comment type="catalytic activity">
    <reaction evidence="10">
        <text>L-cysteinyl-[protein] + hexadecanoyl-CoA = S-hexadecanoyl-L-cysteinyl-[protein] + CoA</text>
        <dbReference type="Rhea" id="RHEA:36683"/>
        <dbReference type="Rhea" id="RHEA-COMP:10131"/>
        <dbReference type="Rhea" id="RHEA-COMP:11032"/>
        <dbReference type="ChEBI" id="CHEBI:29950"/>
        <dbReference type="ChEBI" id="CHEBI:57287"/>
        <dbReference type="ChEBI" id="CHEBI:57379"/>
        <dbReference type="ChEBI" id="CHEBI:74151"/>
        <dbReference type="EC" id="2.3.1.225"/>
    </reaction>
</comment>
<dbReference type="PANTHER" id="PTHR22883:SF475">
    <property type="entry name" value="PALMITOYLTRANSFERASE ZDHHC23"/>
    <property type="match status" value="1"/>
</dbReference>
<dbReference type="EC" id="2.3.1.225" evidence="10"/>
<feature type="transmembrane region" description="Helical" evidence="10">
    <location>
        <begin position="90"/>
        <end position="114"/>
    </location>
</feature>
<reference evidence="12" key="2">
    <citation type="journal article" date="2023" name="BMC Genomics">
        <title>Pest status, molecular evolution, and epigenetic factors derived from the genome assembly of Frankliniella fusca, a thysanopteran phytovirus vector.</title>
        <authorList>
            <person name="Catto M.A."/>
            <person name="Labadie P.E."/>
            <person name="Jacobson A.L."/>
            <person name="Kennedy G.G."/>
            <person name="Srinivasan R."/>
            <person name="Hunt B.G."/>
        </authorList>
    </citation>
    <scope>NUCLEOTIDE SEQUENCE</scope>
    <source>
        <strain evidence="12">PL_HMW_Pooled</strain>
    </source>
</reference>
<comment type="similarity">
    <text evidence="10">Belongs to the DHHC palmitoyltransferase family.</text>
</comment>
<evidence type="ECO:0000259" key="11">
    <source>
        <dbReference type="Pfam" id="PF01529"/>
    </source>
</evidence>
<evidence type="ECO:0000256" key="9">
    <source>
        <dbReference type="ARBA" id="ARBA00023315"/>
    </source>
</evidence>
<dbReference type="GO" id="GO:0005794">
    <property type="term" value="C:Golgi apparatus"/>
    <property type="evidence" value="ECO:0007669"/>
    <property type="project" value="UniProtKB-SubCell"/>
</dbReference>
<keyword evidence="6 10" id="KW-0472">Membrane</keyword>
<sequence length="366" mass="41528">MSNYPRVADPLCCCEYIDKDGRRNHILACCCNCLDKAVDNICCCRNDGGPSCDRVLLSMMDRLRFPWLGGAHLISCDVLLPMVILPPLFAFAALDFTCTVIAFLLVPCFLALQLKRGYFRFLKSSKFFVSWTYCSFALIFLIYEFLVVPFLEISPEENWVVILSFWATIGLIVKVQTTKDYHIKHDVESVGSLSSTKTISTCEACGCYISPRMAHCAICQKCVSGRELHCLFGCCIGSHNLRWFMICLVLMTFNLLYSSNLILTTVCRPYRVFGSVLLPEDCSEVYYEFKFGLSFVSGLYSLIMSVISTFSLLRQCLLISLGLTGNEWRTLPLPNILCLGISAPRPYSHGILKNWFYFCVRCRNQQ</sequence>
<feature type="transmembrane region" description="Helical" evidence="10">
    <location>
        <begin position="126"/>
        <end position="146"/>
    </location>
</feature>
<evidence type="ECO:0000256" key="2">
    <source>
        <dbReference type="ARBA" id="ARBA00022679"/>
    </source>
</evidence>
<evidence type="ECO:0000256" key="10">
    <source>
        <dbReference type="RuleBase" id="RU079119"/>
    </source>
</evidence>
<dbReference type="PANTHER" id="PTHR22883">
    <property type="entry name" value="ZINC FINGER DHHC DOMAIN CONTAINING PROTEIN"/>
    <property type="match status" value="1"/>
</dbReference>
<keyword evidence="2 10" id="KW-0808">Transferase</keyword>
<accession>A0AAE1H1Y8</accession>
<keyword evidence="9 10" id="KW-0012">Acyltransferase</keyword>
<protein>
    <recommendedName>
        <fullName evidence="10">Palmitoyltransferase</fullName>
        <ecNumber evidence="10">2.3.1.225</ecNumber>
    </recommendedName>
</protein>
<name>A0AAE1H1Y8_9NEOP</name>
<keyword evidence="4 10" id="KW-1133">Transmembrane helix</keyword>
<feature type="transmembrane region" description="Helical" evidence="10">
    <location>
        <begin position="291"/>
        <end position="313"/>
    </location>
</feature>